<evidence type="ECO:0000313" key="2">
    <source>
        <dbReference type="Proteomes" id="UP000202440"/>
    </source>
</evidence>
<dbReference type="KEGG" id="bsan:CHH28_15495"/>
<proteinExistence type="predicted"/>
<accession>A0A222FNM8</accession>
<dbReference type="EMBL" id="CP022530">
    <property type="protein sequence ID" value="ASP39991.1"/>
    <property type="molecule type" value="Genomic_DNA"/>
</dbReference>
<dbReference type="RefSeq" id="WP_094061165.1">
    <property type="nucleotide sequence ID" value="NZ_CP022530.1"/>
</dbReference>
<dbReference type="Proteomes" id="UP000202440">
    <property type="component" value="Chromosome"/>
</dbReference>
<organism evidence="1 2">
    <name type="scientific">Bacterioplanes sanyensis</name>
    <dbReference type="NCBI Taxonomy" id="1249553"/>
    <lineage>
        <taxon>Bacteria</taxon>
        <taxon>Pseudomonadati</taxon>
        <taxon>Pseudomonadota</taxon>
        <taxon>Gammaproteobacteria</taxon>
        <taxon>Oceanospirillales</taxon>
        <taxon>Oceanospirillaceae</taxon>
        <taxon>Bacterioplanes</taxon>
    </lineage>
</organism>
<name>A0A222FNM8_9GAMM</name>
<protein>
    <submittedName>
        <fullName evidence="1">Uncharacterized protein</fullName>
    </submittedName>
</protein>
<reference evidence="1 2" key="1">
    <citation type="submission" date="2017-07" db="EMBL/GenBank/DDBJ databases">
        <title>Annotated genome sequence of Bacterioplanes sanyensis isolated from Red Sea.</title>
        <authorList>
            <person name="Rehman Z.U."/>
        </authorList>
    </citation>
    <scope>NUCLEOTIDE SEQUENCE [LARGE SCALE GENOMIC DNA]</scope>
    <source>
        <strain evidence="1 2">NV9</strain>
    </source>
</reference>
<sequence length="198" mass="21895">MALSWLLLSPEALADIEEIPPEQLTEEYIRDTTVIVPVRAPSQPQQTVNATVSPAQAPYSPGSNARQAMVIEQGVILPPDMSEQTQQQLMSSLSQQFNNPALNPNIGLSEQYLRDALNLQAGQPINLDELRFPTNITPDQSLIGGLDYLLTPGQLTISIPNSSSYPERQYTTPGGEYYINVTNQRIEFTLDIDSQNRP</sequence>
<gene>
    <name evidence="1" type="ORF">CHH28_15495</name>
</gene>
<keyword evidence="2" id="KW-1185">Reference proteome</keyword>
<dbReference type="OrthoDB" id="6121167at2"/>
<evidence type="ECO:0000313" key="1">
    <source>
        <dbReference type="EMBL" id="ASP39991.1"/>
    </source>
</evidence>
<dbReference type="AlphaFoldDB" id="A0A222FNM8"/>